<evidence type="ECO:0000313" key="2">
    <source>
        <dbReference type="Proteomes" id="UP000807115"/>
    </source>
</evidence>
<protein>
    <submittedName>
        <fullName evidence="1">Uncharacterized protein</fullName>
    </submittedName>
</protein>
<reference evidence="1" key="1">
    <citation type="journal article" date="2019" name="BMC Genomics">
        <title>A new reference genome for Sorghum bicolor reveals high levels of sequence similarity between sweet and grain genotypes: implications for the genetics of sugar metabolism.</title>
        <authorList>
            <person name="Cooper E.A."/>
            <person name="Brenton Z.W."/>
            <person name="Flinn B.S."/>
            <person name="Jenkins J."/>
            <person name="Shu S."/>
            <person name="Flowers D."/>
            <person name="Luo F."/>
            <person name="Wang Y."/>
            <person name="Xia P."/>
            <person name="Barry K."/>
            <person name="Daum C."/>
            <person name="Lipzen A."/>
            <person name="Yoshinaga Y."/>
            <person name="Schmutz J."/>
            <person name="Saski C."/>
            <person name="Vermerris W."/>
            <person name="Kresovich S."/>
        </authorList>
    </citation>
    <scope>NUCLEOTIDE SEQUENCE</scope>
</reference>
<dbReference type="Proteomes" id="UP000807115">
    <property type="component" value="Chromosome 1"/>
</dbReference>
<organism evidence="1 2">
    <name type="scientific">Sorghum bicolor</name>
    <name type="common">Sorghum</name>
    <name type="synonym">Sorghum vulgare</name>
    <dbReference type="NCBI Taxonomy" id="4558"/>
    <lineage>
        <taxon>Eukaryota</taxon>
        <taxon>Viridiplantae</taxon>
        <taxon>Streptophyta</taxon>
        <taxon>Embryophyta</taxon>
        <taxon>Tracheophyta</taxon>
        <taxon>Spermatophyta</taxon>
        <taxon>Magnoliopsida</taxon>
        <taxon>Liliopsida</taxon>
        <taxon>Poales</taxon>
        <taxon>Poaceae</taxon>
        <taxon>PACMAD clade</taxon>
        <taxon>Panicoideae</taxon>
        <taxon>Andropogonodae</taxon>
        <taxon>Andropogoneae</taxon>
        <taxon>Sorghinae</taxon>
        <taxon>Sorghum</taxon>
    </lineage>
</organism>
<reference evidence="1" key="2">
    <citation type="submission" date="2020-10" db="EMBL/GenBank/DDBJ databases">
        <authorList>
            <person name="Cooper E.A."/>
            <person name="Brenton Z.W."/>
            <person name="Flinn B.S."/>
            <person name="Jenkins J."/>
            <person name="Shu S."/>
            <person name="Flowers D."/>
            <person name="Luo F."/>
            <person name="Wang Y."/>
            <person name="Xia P."/>
            <person name="Barry K."/>
            <person name="Daum C."/>
            <person name="Lipzen A."/>
            <person name="Yoshinaga Y."/>
            <person name="Schmutz J."/>
            <person name="Saski C."/>
            <person name="Vermerris W."/>
            <person name="Kresovich S."/>
        </authorList>
    </citation>
    <scope>NUCLEOTIDE SEQUENCE</scope>
</reference>
<sequence>MPLQGADFPALAHLQLNPDGKTQEGTTVAGGARSTANIQKIGASRGARAREEDWGACLSVHIYKGRGLNFPERPNLGERIGDLLGRCFFSNHANFSFGNINSLLLEML</sequence>
<name>A0A921RX51_SORBI</name>
<gene>
    <name evidence="1" type="ORF">BDA96_01G032700</name>
</gene>
<dbReference type="EMBL" id="CM027680">
    <property type="protein sequence ID" value="KAG0546892.1"/>
    <property type="molecule type" value="Genomic_DNA"/>
</dbReference>
<comment type="caution">
    <text evidence="1">The sequence shown here is derived from an EMBL/GenBank/DDBJ whole genome shotgun (WGS) entry which is preliminary data.</text>
</comment>
<accession>A0A921RX51</accession>
<evidence type="ECO:0000313" key="1">
    <source>
        <dbReference type="EMBL" id="KAG0546892.1"/>
    </source>
</evidence>
<proteinExistence type="predicted"/>
<dbReference type="AlphaFoldDB" id="A0A921RX51"/>